<reference evidence="2 3" key="1">
    <citation type="journal article" date="2022" name="Int. J. Syst. Evol. Microbiol.">
        <title>Pseudomonas aegrilactucae sp. nov. and Pseudomonas morbosilactucae sp. nov., pathogens causing bacterial rot of lettuce in Japan.</title>
        <authorList>
            <person name="Sawada H."/>
            <person name="Fujikawa T."/>
            <person name="Satou M."/>
        </authorList>
    </citation>
    <scope>NUCLEOTIDE SEQUENCE [LARGE SCALE GENOMIC DNA]</scope>
    <source>
        <strain evidence="2 3">MAFF 302030</strain>
    </source>
</reference>
<evidence type="ECO:0000313" key="2">
    <source>
        <dbReference type="EMBL" id="MCK9800018.1"/>
    </source>
</evidence>
<protein>
    <submittedName>
        <fullName evidence="2">Uncharacterized protein</fullName>
    </submittedName>
</protein>
<organism evidence="2 3">
    <name type="scientific">Pseudomonas morbosilactucae</name>
    <dbReference type="NCBI Taxonomy" id="2938197"/>
    <lineage>
        <taxon>Bacteria</taxon>
        <taxon>Pseudomonadati</taxon>
        <taxon>Pseudomonadota</taxon>
        <taxon>Gammaproteobacteria</taxon>
        <taxon>Pseudomonadales</taxon>
        <taxon>Pseudomonadaceae</taxon>
        <taxon>Pseudomonas</taxon>
    </lineage>
</organism>
<name>A0A9X2C822_9PSED</name>
<evidence type="ECO:0000313" key="3">
    <source>
        <dbReference type="Proteomes" id="UP001155059"/>
    </source>
</evidence>
<accession>A0A9X2C822</accession>
<sequence length="110" mass="12160">MGSLGKFIVVKGRFARNFINSNRTATAQNVAVMNLNGALNINGDDFQGICAPDWWHFLPEPHAFGETEKWIAGKPAPTEMSLPEGRKEGKKTEPEGSVLFKQRPDQASFL</sequence>
<gene>
    <name evidence="2" type="ORF">M1B34_20540</name>
</gene>
<reference evidence="2 3" key="2">
    <citation type="journal article" date="2023" name="Plant Pathol.">
        <title>Dismantling and reorganizing Pseudomonas marginalis sensu#lato.</title>
        <authorList>
            <person name="Sawada H."/>
            <person name="Fujikawa T."/>
            <person name="Satou M."/>
        </authorList>
    </citation>
    <scope>NUCLEOTIDE SEQUENCE [LARGE SCALE GENOMIC DNA]</scope>
    <source>
        <strain evidence="2 3">MAFF 302030</strain>
    </source>
</reference>
<feature type="region of interest" description="Disordered" evidence="1">
    <location>
        <begin position="72"/>
        <end position="110"/>
    </location>
</feature>
<dbReference type="AlphaFoldDB" id="A0A9X2C822"/>
<evidence type="ECO:0000256" key="1">
    <source>
        <dbReference type="SAM" id="MobiDB-lite"/>
    </source>
</evidence>
<feature type="compositionally biased region" description="Basic and acidic residues" evidence="1">
    <location>
        <begin position="84"/>
        <end position="94"/>
    </location>
</feature>
<proteinExistence type="predicted"/>
<dbReference type="Proteomes" id="UP001155059">
    <property type="component" value="Unassembled WGS sequence"/>
</dbReference>
<dbReference type="EMBL" id="JALQCW010000057">
    <property type="protein sequence ID" value="MCK9800018.1"/>
    <property type="molecule type" value="Genomic_DNA"/>
</dbReference>
<dbReference type="RefSeq" id="WP_268266093.1">
    <property type="nucleotide sequence ID" value="NZ_JALQCW010000057.1"/>
</dbReference>
<comment type="caution">
    <text evidence="2">The sequence shown here is derived from an EMBL/GenBank/DDBJ whole genome shotgun (WGS) entry which is preliminary data.</text>
</comment>